<name>A0A1T1DSE0_9LEPT</name>
<dbReference type="Gene3D" id="1.20.140.10">
    <property type="entry name" value="Butyryl-CoA Dehydrogenase, subunit A, domain 3"/>
    <property type="match status" value="1"/>
</dbReference>
<evidence type="ECO:0000259" key="7">
    <source>
        <dbReference type="Pfam" id="PF02770"/>
    </source>
</evidence>
<evidence type="ECO:0000259" key="6">
    <source>
        <dbReference type="Pfam" id="PF00441"/>
    </source>
</evidence>
<organism evidence="9 10">
    <name type="scientific">Leptospira kirschneri serovar Pomona</name>
    <dbReference type="NCBI Taxonomy" id="561005"/>
    <lineage>
        <taxon>Bacteria</taxon>
        <taxon>Pseudomonadati</taxon>
        <taxon>Spirochaetota</taxon>
        <taxon>Spirochaetia</taxon>
        <taxon>Leptospirales</taxon>
        <taxon>Leptospiraceae</taxon>
        <taxon>Leptospira</taxon>
    </lineage>
</organism>
<dbReference type="GO" id="GO:0050660">
    <property type="term" value="F:flavin adenine dinucleotide binding"/>
    <property type="evidence" value="ECO:0007669"/>
    <property type="project" value="InterPro"/>
</dbReference>
<evidence type="ECO:0000256" key="4">
    <source>
        <dbReference type="ARBA" id="ARBA00022827"/>
    </source>
</evidence>
<evidence type="ECO:0000256" key="3">
    <source>
        <dbReference type="ARBA" id="ARBA00022630"/>
    </source>
</evidence>
<dbReference type="Gene3D" id="2.40.110.10">
    <property type="entry name" value="Butyryl-CoA Dehydrogenase, subunit A, domain 2"/>
    <property type="match status" value="1"/>
</dbReference>
<keyword evidence="4 5" id="KW-0274">FAD</keyword>
<dbReference type="InterPro" id="IPR006089">
    <property type="entry name" value="Acyl-CoA_DH_CS"/>
</dbReference>
<dbReference type="Pfam" id="PF02770">
    <property type="entry name" value="Acyl-CoA_dh_M"/>
    <property type="match status" value="1"/>
</dbReference>
<evidence type="ECO:0000256" key="5">
    <source>
        <dbReference type="RuleBase" id="RU362125"/>
    </source>
</evidence>
<comment type="cofactor">
    <cofactor evidence="1 5">
        <name>FAD</name>
        <dbReference type="ChEBI" id="CHEBI:57692"/>
    </cofactor>
</comment>
<evidence type="ECO:0000256" key="2">
    <source>
        <dbReference type="ARBA" id="ARBA00009347"/>
    </source>
</evidence>
<dbReference type="PANTHER" id="PTHR42803">
    <property type="entry name" value="ACYL-COA DEHYDROGENASE"/>
    <property type="match status" value="1"/>
</dbReference>
<evidence type="ECO:0000256" key="1">
    <source>
        <dbReference type="ARBA" id="ARBA00001974"/>
    </source>
</evidence>
<dbReference type="Pfam" id="PF00441">
    <property type="entry name" value="Acyl-CoA_dh_1"/>
    <property type="match status" value="2"/>
</dbReference>
<dbReference type="PANTHER" id="PTHR42803:SF1">
    <property type="entry name" value="BROAD-SPECIFICITY LINEAR ACYL-COA DEHYDROGENASE FADE5"/>
    <property type="match status" value="1"/>
</dbReference>
<feature type="domain" description="Acyl-CoA oxidase/dehydrogenase middle" evidence="7">
    <location>
        <begin position="184"/>
        <end position="282"/>
    </location>
</feature>
<evidence type="ECO:0000313" key="10">
    <source>
        <dbReference type="Proteomes" id="UP000191008"/>
    </source>
</evidence>
<dbReference type="InterPro" id="IPR037069">
    <property type="entry name" value="AcylCoA_DH/ox_N_sf"/>
</dbReference>
<dbReference type="InterPro" id="IPR046373">
    <property type="entry name" value="Acyl-CoA_Oxase/DH_mid-dom_sf"/>
</dbReference>
<dbReference type="PROSITE" id="PS00073">
    <property type="entry name" value="ACYL_COA_DH_2"/>
    <property type="match status" value="1"/>
</dbReference>
<proteinExistence type="inferred from homology"/>
<dbReference type="InterPro" id="IPR036797">
    <property type="entry name" value="Acyl-CoA_dehydrogenase_C_sf"/>
</dbReference>
<dbReference type="SUPFAM" id="SSF47203">
    <property type="entry name" value="Acyl-CoA dehydrogenase C-terminal domain-like"/>
    <property type="match status" value="1"/>
</dbReference>
<feature type="domain" description="Acyl-CoA dehydrogenase/oxidase N-terminal" evidence="8">
    <location>
        <begin position="72"/>
        <end position="180"/>
    </location>
</feature>
<feature type="domain" description="Acyl-CoA dehydrogenase/oxidase C-terminal" evidence="6">
    <location>
        <begin position="297"/>
        <end position="371"/>
    </location>
</feature>
<dbReference type="GO" id="GO:0003995">
    <property type="term" value="F:acyl-CoA dehydrogenase activity"/>
    <property type="evidence" value="ECO:0007669"/>
    <property type="project" value="InterPro"/>
</dbReference>
<evidence type="ECO:0000313" key="9">
    <source>
        <dbReference type="EMBL" id="OOV43772.1"/>
    </source>
</evidence>
<dbReference type="InterPro" id="IPR013786">
    <property type="entry name" value="AcylCoA_DH/ox_N"/>
</dbReference>
<dbReference type="InterPro" id="IPR009075">
    <property type="entry name" value="AcylCo_DH/oxidase_C"/>
</dbReference>
<dbReference type="InterPro" id="IPR036250">
    <property type="entry name" value="AcylCo_DH-like_C"/>
</dbReference>
<accession>A0A1T1DSE0</accession>
<protein>
    <submittedName>
        <fullName evidence="9">Acyl-CoA dehydrogenase</fullName>
    </submittedName>
</protein>
<comment type="caution">
    <text evidence="9">The sequence shown here is derived from an EMBL/GenBank/DDBJ whole genome shotgun (WGS) entry which is preliminary data.</text>
</comment>
<gene>
    <name evidence="9" type="ORF">B1J93_07205</name>
</gene>
<dbReference type="InterPro" id="IPR052166">
    <property type="entry name" value="Diverse_Acyl-CoA_DH"/>
</dbReference>
<keyword evidence="3 5" id="KW-0285">Flavoprotein</keyword>
<dbReference type="SUPFAM" id="SSF56645">
    <property type="entry name" value="Acyl-CoA dehydrogenase NM domain-like"/>
    <property type="match status" value="1"/>
</dbReference>
<dbReference type="InterPro" id="IPR006091">
    <property type="entry name" value="Acyl-CoA_Oxase/DH_mid-dom"/>
</dbReference>
<dbReference type="InterPro" id="IPR009100">
    <property type="entry name" value="AcylCoA_DH/oxidase_NM_dom_sf"/>
</dbReference>
<dbReference type="Pfam" id="PF02771">
    <property type="entry name" value="Acyl-CoA_dh_N"/>
    <property type="match status" value="1"/>
</dbReference>
<dbReference type="Gene3D" id="1.10.540.10">
    <property type="entry name" value="Acyl-CoA dehydrogenase/oxidase, N-terminal domain"/>
    <property type="match status" value="1"/>
</dbReference>
<dbReference type="AlphaFoldDB" id="A0A1T1DSE0"/>
<dbReference type="RefSeq" id="WP_082292887.1">
    <property type="nucleotide sequence ID" value="NZ_MVIT01000057.1"/>
</dbReference>
<feature type="domain" description="Acyl-CoA dehydrogenase/oxidase C-terminal" evidence="6">
    <location>
        <begin position="407"/>
        <end position="460"/>
    </location>
</feature>
<dbReference type="Gene3D" id="1.20.120.470">
    <property type="entry name" value="Acyl-CoA dehydrogenase, C-terminal domain"/>
    <property type="match status" value="1"/>
</dbReference>
<sequence>MIENNYFLENQDLQENFQFIIDWKEIINGFEDDFTDHKIFQKNGDESLSMAPGSYDEALEYYKSILESGGEIAGRQIASIAKDMDVEGLKYSSGKVTFPEAMIKGIEQVKNSGILPYSIGRKHGGLGVPATIQCMMLELFSRADGSFAISLGCLNLAETIERFGSKEMIDEYVPKMANGEIFGAMALTEPNYGSDLPNLQTKATKDENGIWKLTGTKRFITHGCGFANIPAVILTLARTGTPTSGARGLSFFLVKSSDVFIAGIEKKMGLHCSPTCEVVYENTPGILIGEEGYGLVRYSMAMMNGARLSIAAQAMGIATAAYMEAKKYASEREQFGKTIQNIPAVRKMLSFMDREIAGMRAILLEASRSIDLYHWKSERMKEQKIEERVIKKDETIRKWEKLANLFTPLSKYYITEIANKIAYDALQIHGGAGFTYDYDISRIYRDVRITNIYEGTTQLQVVAAIGGIVSGMSSKGHLRQYFEEEFSKIGGGSTLLNENKDSLEKIVESYSSIENSSLRDEVAFEVVQSTARVLIGLLLEKGVSKLNGETKKKREILSRDYNLESKAILLSNRIIVEDRKTQLTFV</sequence>
<dbReference type="Proteomes" id="UP000191008">
    <property type="component" value="Unassembled WGS sequence"/>
</dbReference>
<reference evidence="9 10" key="1">
    <citation type="submission" date="2017-02" db="EMBL/GenBank/DDBJ databases">
        <title>Comparative genomic analysis of Brazilian Leptospira kirschneri strains of different serogroups.</title>
        <authorList>
            <person name="Moreno L.Z."/>
            <person name="Miraglia F."/>
            <person name="Kremer F.S."/>
            <person name="Eslabao M.R."/>
            <person name="Lilenbaum W."/>
            <person name="Dellagostin O.A."/>
            <person name="Moreno A.M."/>
        </authorList>
    </citation>
    <scope>NUCLEOTIDE SEQUENCE [LARGE SCALE GENOMIC DNA]</scope>
    <source>
        <strain evidence="9 10">M110/06</strain>
    </source>
</reference>
<evidence type="ECO:0000259" key="8">
    <source>
        <dbReference type="Pfam" id="PF02771"/>
    </source>
</evidence>
<comment type="similarity">
    <text evidence="2 5">Belongs to the acyl-CoA dehydrogenase family.</text>
</comment>
<keyword evidence="5" id="KW-0560">Oxidoreductase</keyword>
<dbReference type="EMBL" id="MVIT01000057">
    <property type="protein sequence ID" value="OOV43772.1"/>
    <property type="molecule type" value="Genomic_DNA"/>
</dbReference>